<evidence type="ECO:0000256" key="6">
    <source>
        <dbReference type="ARBA" id="ARBA00023242"/>
    </source>
</evidence>
<protein>
    <recommendedName>
        <fullName evidence="10">Ribosome biogenesis protein Alb1</fullName>
    </recommendedName>
</protein>
<reference evidence="8 9" key="1">
    <citation type="submission" date="2013-03" db="EMBL/GenBank/DDBJ databases">
        <title>The Genome Sequence of Exophiala aquamarina CBS 119918.</title>
        <authorList>
            <consortium name="The Broad Institute Genomics Platform"/>
            <person name="Cuomo C."/>
            <person name="de Hoog S."/>
            <person name="Gorbushina A."/>
            <person name="Walker B."/>
            <person name="Young S.K."/>
            <person name="Zeng Q."/>
            <person name="Gargeya S."/>
            <person name="Fitzgerald M."/>
            <person name="Haas B."/>
            <person name="Abouelleil A."/>
            <person name="Allen A.W."/>
            <person name="Alvarado L."/>
            <person name="Arachchi H.M."/>
            <person name="Berlin A.M."/>
            <person name="Chapman S.B."/>
            <person name="Gainer-Dewar J."/>
            <person name="Goldberg J."/>
            <person name="Griggs A."/>
            <person name="Gujja S."/>
            <person name="Hansen M."/>
            <person name="Howarth C."/>
            <person name="Imamovic A."/>
            <person name="Ireland A."/>
            <person name="Larimer J."/>
            <person name="McCowan C."/>
            <person name="Murphy C."/>
            <person name="Pearson M."/>
            <person name="Poon T.W."/>
            <person name="Priest M."/>
            <person name="Roberts A."/>
            <person name="Saif S."/>
            <person name="Shea T."/>
            <person name="Sisk P."/>
            <person name="Sykes S."/>
            <person name="Wortman J."/>
            <person name="Nusbaum C."/>
            <person name="Birren B."/>
        </authorList>
    </citation>
    <scope>NUCLEOTIDE SEQUENCE [LARGE SCALE GENOMIC DNA]</scope>
    <source>
        <strain evidence="8 9">CBS 119918</strain>
    </source>
</reference>
<dbReference type="PANTHER" id="PTHR28280">
    <property type="entry name" value="SHUTTLING PRE-60S FACTOR ECM1"/>
    <property type="match status" value="1"/>
</dbReference>
<name>A0A072P035_9EURO</name>
<dbReference type="Pfam" id="PF09135">
    <property type="entry name" value="Alb1"/>
    <property type="match status" value="1"/>
</dbReference>
<evidence type="ECO:0000256" key="1">
    <source>
        <dbReference type="ARBA" id="ARBA00004123"/>
    </source>
</evidence>
<dbReference type="GO" id="GO:0005737">
    <property type="term" value="C:cytoplasm"/>
    <property type="evidence" value="ECO:0007669"/>
    <property type="project" value="UniProtKB-SubCell"/>
</dbReference>
<dbReference type="InterPro" id="IPR022784">
    <property type="entry name" value="Ribosome_bgen_Alb1"/>
</dbReference>
<evidence type="ECO:0000256" key="7">
    <source>
        <dbReference type="SAM" id="MobiDB-lite"/>
    </source>
</evidence>
<dbReference type="EMBL" id="AMGV01000013">
    <property type="protein sequence ID" value="KEF53479.1"/>
    <property type="molecule type" value="Genomic_DNA"/>
</dbReference>
<evidence type="ECO:0000256" key="3">
    <source>
        <dbReference type="ARBA" id="ARBA00022448"/>
    </source>
</evidence>
<sequence>MAKTAKPKKNPLANPRSRASKRASSPSIDTDKSLKHAPRVSDTTTVLAAKPYGGVTKAKKKHKQLTRGQKKRHEKGLARAEVVQDQLAKKADVSQMRLKKIRERKSLWDETNGAATAFDRAKRILNQGANEMNSDGWEDEDMEQSETKVVDGVKLPAFAPATKLVIVNRTASSNNTDAEDDINNIT</sequence>
<evidence type="ECO:0000313" key="8">
    <source>
        <dbReference type="EMBL" id="KEF53479.1"/>
    </source>
</evidence>
<dbReference type="GeneID" id="25285358"/>
<comment type="subcellular location">
    <subcellularLocation>
        <location evidence="2">Cytoplasm</location>
    </subcellularLocation>
    <subcellularLocation>
        <location evidence="1">Nucleus</location>
    </subcellularLocation>
</comment>
<evidence type="ECO:0008006" key="10">
    <source>
        <dbReference type="Google" id="ProtNLM"/>
    </source>
</evidence>
<dbReference type="GO" id="GO:0000055">
    <property type="term" value="P:ribosomal large subunit export from nucleus"/>
    <property type="evidence" value="ECO:0007669"/>
    <property type="project" value="TreeGrafter"/>
</dbReference>
<keyword evidence="5" id="KW-0690">Ribosome biogenesis</keyword>
<gene>
    <name evidence="8" type="ORF">A1O9_10454</name>
</gene>
<evidence type="ECO:0000256" key="4">
    <source>
        <dbReference type="ARBA" id="ARBA00022490"/>
    </source>
</evidence>
<keyword evidence="4" id="KW-0963">Cytoplasm</keyword>
<dbReference type="InterPro" id="IPR053278">
    <property type="entry name" value="Pre-60S_factor_ECM1"/>
</dbReference>
<keyword evidence="6" id="KW-0539">Nucleus</keyword>
<keyword evidence="3" id="KW-0813">Transport</keyword>
<proteinExistence type="predicted"/>
<dbReference type="VEuPathDB" id="FungiDB:A1O9_10454"/>
<evidence type="ECO:0000256" key="2">
    <source>
        <dbReference type="ARBA" id="ARBA00004496"/>
    </source>
</evidence>
<organism evidence="8 9">
    <name type="scientific">Exophiala aquamarina CBS 119918</name>
    <dbReference type="NCBI Taxonomy" id="1182545"/>
    <lineage>
        <taxon>Eukaryota</taxon>
        <taxon>Fungi</taxon>
        <taxon>Dikarya</taxon>
        <taxon>Ascomycota</taxon>
        <taxon>Pezizomycotina</taxon>
        <taxon>Eurotiomycetes</taxon>
        <taxon>Chaetothyriomycetidae</taxon>
        <taxon>Chaetothyriales</taxon>
        <taxon>Herpotrichiellaceae</taxon>
        <taxon>Exophiala</taxon>
    </lineage>
</organism>
<dbReference type="RefSeq" id="XP_013256069.1">
    <property type="nucleotide sequence ID" value="XM_013400615.1"/>
</dbReference>
<comment type="caution">
    <text evidence="8">The sequence shown here is derived from an EMBL/GenBank/DDBJ whole genome shotgun (WGS) entry which is preliminary data.</text>
</comment>
<dbReference type="GO" id="GO:0005730">
    <property type="term" value="C:nucleolus"/>
    <property type="evidence" value="ECO:0007669"/>
    <property type="project" value="TreeGrafter"/>
</dbReference>
<dbReference type="GO" id="GO:0030687">
    <property type="term" value="C:preribosome, large subunit precursor"/>
    <property type="evidence" value="ECO:0007669"/>
    <property type="project" value="TreeGrafter"/>
</dbReference>
<feature type="region of interest" description="Disordered" evidence="7">
    <location>
        <begin position="1"/>
        <end position="78"/>
    </location>
</feature>
<feature type="compositionally biased region" description="Basic residues" evidence="7">
    <location>
        <begin position="57"/>
        <end position="74"/>
    </location>
</feature>
<dbReference type="AlphaFoldDB" id="A0A072P035"/>
<evidence type="ECO:0000313" key="9">
    <source>
        <dbReference type="Proteomes" id="UP000027920"/>
    </source>
</evidence>
<accession>A0A072P035</accession>
<dbReference type="PANTHER" id="PTHR28280:SF1">
    <property type="entry name" value="SHUTTLING PRE-60S FACTOR ECM1"/>
    <property type="match status" value="1"/>
</dbReference>
<dbReference type="Proteomes" id="UP000027920">
    <property type="component" value="Unassembled WGS sequence"/>
</dbReference>
<dbReference type="HOGENOM" id="CLU_085138_1_0_1"/>
<dbReference type="OrthoDB" id="5304887at2759"/>
<evidence type="ECO:0000256" key="5">
    <source>
        <dbReference type="ARBA" id="ARBA00022517"/>
    </source>
</evidence>
<keyword evidence="9" id="KW-1185">Reference proteome</keyword>